<comment type="similarity">
    <text evidence="2">Belongs to the YkuD family.</text>
</comment>
<accession>A0ABV9Z9L4</accession>
<protein>
    <submittedName>
        <fullName evidence="9">L,D-transpeptidase</fullName>
    </submittedName>
</protein>
<keyword evidence="3" id="KW-0808">Transferase</keyword>
<organism evidence="9 10">
    <name type="scientific">Flaviflagellibacter deserti</name>
    <dbReference type="NCBI Taxonomy" id="2267266"/>
    <lineage>
        <taxon>Bacteria</taxon>
        <taxon>Pseudomonadati</taxon>
        <taxon>Pseudomonadota</taxon>
        <taxon>Alphaproteobacteria</taxon>
        <taxon>Hyphomicrobiales</taxon>
        <taxon>Flaviflagellibacter</taxon>
    </lineage>
</organism>
<dbReference type="EMBL" id="JBHSJF010000008">
    <property type="protein sequence ID" value="MFC5069626.1"/>
    <property type="molecule type" value="Genomic_DNA"/>
</dbReference>
<feature type="active site" description="Nucleophile" evidence="7">
    <location>
        <position position="151"/>
    </location>
</feature>
<comment type="caution">
    <text evidence="9">The sequence shown here is derived from an EMBL/GenBank/DDBJ whole genome shotgun (WGS) entry which is preliminary data.</text>
</comment>
<reference evidence="10" key="1">
    <citation type="journal article" date="2019" name="Int. J. Syst. Evol. Microbiol.">
        <title>The Global Catalogue of Microorganisms (GCM) 10K type strain sequencing project: providing services to taxonomists for standard genome sequencing and annotation.</title>
        <authorList>
            <consortium name="The Broad Institute Genomics Platform"/>
            <consortium name="The Broad Institute Genome Sequencing Center for Infectious Disease"/>
            <person name="Wu L."/>
            <person name="Ma J."/>
        </authorList>
    </citation>
    <scope>NUCLEOTIDE SEQUENCE [LARGE SCALE GENOMIC DNA]</scope>
    <source>
        <strain evidence="10">CGMCC 1.16444</strain>
    </source>
</reference>
<gene>
    <name evidence="9" type="ORF">ACFPFW_16535</name>
</gene>
<evidence type="ECO:0000313" key="9">
    <source>
        <dbReference type="EMBL" id="MFC5069626.1"/>
    </source>
</evidence>
<evidence type="ECO:0000313" key="10">
    <source>
        <dbReference type="Proteomes" id="UP001595796"/>
    </source>
</evidence>
<name>A0ABV9Z9L4_9HYPH</name>
<keyword evidence="4 7" id="KW-0133">Cell shape</keyword>
<dbReference type="Pfam" id="PF03734">
    <property type="entry name" value="YkuD"/>
    <property type="match status" value="1"/>
</dbReference>
<sequence length="175" mass="20258">MPHVLPEIYVRRVGMDARRAYLFAGSLRFPCVLGRAGRSWSKREGDGATPIGSMPVRRLWWRADKVKRPRTSLPMRPISEHDLWCDAPADRNYNRHIRSPYQASHEKMRRADDMYDLVLELGWNERPCIKGRGSAIFLHVARPGFRPTEGCVALRRTDLEKLLPWIGPETRVVVE</sequence>
<feature type="domain" description="L,D-TPase catalytic" evidence="8">
    <location>
        <begin position="2"/>
        <end position="175"/>
    </location>
</feature>
<dbReference type="PROSITE" id="PS52029">
    <property type="entry name" value="LD_TPASE"/>
    <property type="match status" value="1"/>
</dbReference>
<feature type="active site" description="Proton donor/acceptor" evidence="7">
    <location>
        <position position="139"/>
    </location>
</feature>
<evidence type="ECO:0000256" key="2">
    <source>
        <dbReference type="ARBA" id="ARBA00005992"/>
    </source>
</evidence>
<keyword evidence="10" id="KW-1185">Reference proteome</keyword>
<dbReference type="SUPFAM" id="SSF141523">
    <property type="entry name" value="L,D-transpeptidase catalytic domain-like"/>
    <property type="match status" value="1"/>
</dbReference>
<dbReference type="InterPro" id="IPR005490">
    <property type="entry name" value="LD_TPept_cat_dom"/>
</dbReference>
<evidence type="ECO:0000256" key="7">
    <source>
        <dbReference type="PROSITE-ProRule" id="PRU01373"/>
    </source>
</evidence>
<dbReference type="CDD" id="cd16913">
    <property type="entry name" value="YkuD_like"/>
    <property type="match status" value="1"/>
</dbReference>
<evidence type="ECO:0000256" key="6">
    <source>
        <dbReference type="ARBA" id="ARBA00023316"/>
    </source>
</evidence>
<dbReference type="InterPro" id="IPR038063">
    <property type="entry name" value="Transpep_catalytic_dom"/>
</dbReference>
<proteinExistence type="inferred from homology"/>
<evidence type="ECO:0000256" key="4">
    <source>
        <dbReference type="ARBA" id="ARBA00022960"/>
    </source>
</evidence>
<keyword evidence="6 7" id="KW-0961">Cell wall biogenesis/degradation</keyword>
<dbReference type="RefSeq" id="WP_114956345.1">
    <property type="nucleotide sequence ID" value="NZ_JBHSJF010000008.1"/>
</dbReference>
<dbReference type="PANTHER" id="PTHR38589:SF1">
    <property type="entry name" value="BLR0621 PROTEIN"/>
    <property type="match status" value="1"/>
</dbReference>
<evidence type="ECO:0000256" key="5">
    <source>
        <dbReference type="ARBA" id="ARBA00022984"/>
    </source>
</evidence>
<keyword evidence="5 7" id="KW-0573">Peptidoglycan synthesis</keyword>
<dbReference type="PANTHER" id="PTHR38589">
    <property type="entry name" value="BLR0621 PROTEIN"/>
    <property type="match status" value="1"/>
</dbReference>
<comment type="pathway">
    <text evidence="1 7">Cell wall biogenesis; peptidoglycan biosynthesis.</text>
</comment>
<dbReference type="Proteomes" id="UP001595796">
    <property type="component" value="Unassembled WGS sequence"/>
</dbReference>
<evidence type="ECO:0000256" key="1">
    <source>
        <dbReference type="ARBA" id="ARBA00004752"/>
    </source>
</evidence>
<evidence type="ECO:0000256" key="3">
    <source>
        <dbReference type="ARBA" id="ARBA00022679"/>
    </source>
</evidence>
<evidence type="ECO:0000259" key="8">
    <source>
        <dbReference type="PROSITE" id="PS52029"/>
    </source>
</evidence>